<dbReference type="InterPro" id="IPR001314">
    <property type="entry name" value="Peptidase_S1A"/>
</dbReference>
<protein>
    <submittedName>
        <fullName evidence="8">Serine protease 55-like</fullName>
    </submittedName>
</protein>
<evidence type="ECO:0000256" key="1">
    <source>
        <dbReference type="ARBA" id="ARBA00022670"/>
    </source>
</evidence>
<dbReference type="PANTHER" id="PTHR24252">
    <property type="entry name" value="ACROSIN-RELATED"/>
    <property type="match status" value="1"/>
</dbReference>
<dbReference type="OrthoDB" id="546450at2759"/>
<dbReference type="GO" id="GO:0004252">
    <property type="term" value="F:serine-type endopeptidase activity"/>
    <property type="evidence" value="ECO:0007669"/>
    <property type="project" value="InterPro"/>
</dbReference>
<accession>A0A6P8PBZ1</accession>
<dbReference type="InterPro" id="IPR018114">
    <property type="entry name" value="TRYPSIN_HIS"/>
</dbReference>
<evidence type="ECO:0000256" key="2">
    <source>
        <dbReference type="ARBA" id="ARBA00022801"/>
    </source>
</evidence>
<dbReference type="PROSITE" id="PS00135">
    <property type="entry name" value="TRYPSIN_SER"/>
    <property type="match status" value="1"/>
</dbReference>
<evidence type="ECO:0000259" key="6">
    <source>
        <dbReference type="PROSITE" id="PS50240"/>
    </source>
</evidence>
<keyword evidence="4" id="KW-1015">Disulfide bond</keyword>
<dbReference type="InterPro" id="IPR033116">
    <property type="entry name" value="TRYPSIN_SER"/>
</dbReference>
<dbReference type="PANTHER" id="PTHR24252:SF7">
    <property type="entry name" value="HYALIN"/>
    <property type="match status" value="1"/>
</dbReference>
<dbReference type="InParanoid" id="A0A6P8PBZ1"/>
<sequence length="313" mass="35307">MNRSANQSRIIGGSNAQPGEWPWAVSLQLFNEPFCGGAILDAWWVLSAAHCFQDPIYRSKNMRVEVGATILSQNKEMMEVQKVVVHSKYTSWNDNNDIALLLLSTPITFNLMKMPICLPPTPKFKHKDWHTCYVVGWGTVVASRAKATKHLQKVEMALIKQSLCKKWYPTLTSNMLCAGYEEGGRDSCQGDSGGPLMCKYWKTNFWYEVGIVSWGKGCAQKRRPGVYTRVSKYVKWIIDMTAELGKPYIPDEEREEPFFGVSYITTSKPYSNFTTAMSPSTTFTPSSVRSTGSSSSSLPFLTYHVLLTKRQDT</sequence>
<keyword evidence="1 5" id="KW-0645">Protease</keyword>
<dbReference type="PROSITE" id="PS00134">
    <property type="entry name" value="TRYPSIN_HIS"/>
    <property type="match status" value="1"/>
</dbReference>
<feature type="domain" description="Peptidase S1" evidence="6">
    <location>
        <begin position="10"/>
        <end position="242"/>
    </location>
</feature>
<dbReference type="GeneID" id="117350808"/>
<dbReference type="FunCoup" id="A0A6P8PBZ1">
    <property type="interactions" value="70"/>
</dbReference>
<keyword evidence="3 5" id="KW-0720">Serine protease</keyword>
<dbReference type="Pfam" id="PF00089">
    <property type="entry name" value="Trypsin"/>
    <property type="match status" value="1"/>
</dbReference>
<organism evidence="7 8">
    <name type="scientific">Geotrypetes seraphini</name>
    <name type="common">Gaboon caecilian</name>
    <name type="synonym">Caecilia seraphini</name>
    <dbReference type="NCBI Taxonomy" id="260995"/>
    <lineage>
        <taxon>Eukaryota</taxon>
        <taxon>Metazoa</taxon>
        <taxon>Chordata</taxon>
        <taxon>Craniata</taxon>
        <taxon>Vertebrata</taxon>
        <taxon>Euteleostomi</taxon>
        <taxon>Amphibia</taxon>
        <taxon>Gymnophiona</taxon>
        <taxon>Geotrypetes</taxon>
    </lineage>
</organism>
<dbReference type="InterPro" id="IPR043504">
    <property type="entry name" value="Peptidase_S1_PA_chymotrypsin"/>
</dbReference>
<dbReference type="SMART" id="SM00020">
    <property type="entry name" value="Tryp_SPc"/>
    <property type="match status" value="1"/>
</dbReference>
<dbReference type="PROSITE" id="PS50240">
    <property type="entry name" value="TRYPSIN_DOM"/>
    <property type="match status" value="1"/>
</dbReference>
<evidence type="ECO:0000256" key="5">
    <source>
        <dbReference type="RuleBase" id="RU363034"/>
    </source>
</evidence>
<evidence type="ECO:0000256" key="3">
    <source>
        <dbReference type="ARBA" id="ARBA00022825"/>
    </source>
</evidence>
<keyword evidence="7" id="KW-1185">Reference proteome</keyword>
<dbReference type="InterPro" id="IPR009003">
    <property type="entry name" value="Peptidase_S1_PA"/>
</dbReference>
<dbReference type="KEGG" id="gsh:117350808"/>
<dbReference type="Proteomes" id="UP000515159">
    <property type="component" value="Chromosome 16"/>
</dbReference>
<dbReference type="GO" id="GO:0006508">
    <property type="term" value="P:proteolysis"/>
    <property type="evidence" value="ECO:0007669"/>
    <property type="project" value="UniProtKB-KW"/>
</dbReference>
<reference evidence="8" key="1">
    <citation type="submission" date="2025-08" db="UniProtKB">
        <authorList>
            <consortium name="RefSeq"/>
        </authorList>
    </citation>
    <scope>IDENTIFICATION</scope>
</reference>
<dbReference type="CDD" id="cd00190">
    <property type="entry name" value="Tryp_SPc"/>
    <property type="match status" value="1"/>
</dbReference>
<dbReference type="PRINTS" id="PR00722">
    <property type="entry name" value="CHYMOTRYPSIN"/>
</dbReference>
<proteinExistence type="predicted"/>
<dbReference type="SUPFAM" id="SSF50494">
    <property type="entry name" value="Trypsin-like serine proteases"/>
    <property type="match status" value="1"/>
</dbReference>
<evidence type="ECO:0000256" key="4">
    <source>
        <dbReference type="ARBA" id="ARBA00023157"/>
    </source>
</evidence>
<dbReference type="InterPro" id="IPR001254">
    <property type="entry name" value="Trypsin_dom"/>
</dbReference>
<dbReference type="RefSeq" id="XP_033781324.1">
    <property type="nucleotide sequence ID" value="XM_033925433.1"/>
</dbReference>
<dbReference type="AlphaFoldDB" id="A0A6P8PBZ1"/>
<evidence type="ECO:0000313" key="8">
    <source>
        <dbReference type="RefSeq" id="XP_033781324.1"/>
    </source>
</evidence>
<dbReference type="Gene3D" id="2.40.10.10">
    <property type="entry name" value="Trypsin-like serine proteases"/>
    <property type="match status" value="3"/>
</dbReference>
<dbReference type="FunFam" id="2.40.10.10:FF:000003">
    <property type="entry name" value="Transmembrane serine protease 3"/>
    <property type="match status" value="1"/>
</dbReference>
<name>A0A6P8PBZ1_GEOSA</name>
<gene>
    <name evidence="8" type="primary">LOC117350808</name>
</gene>
<keyword evidence="2 5" id="KW-0378">Hydrolase</keyword>
<evidence type="ECO:0000313" key="7">
    <source>
        <dbReference type="Proteomes" id="UP000515159"/>
    </source>
</evidence>